<dbReference type="Proteomes" id="UP001066276">
    <property type="component" value="Chromosome 6"/>
</dbReference>
<proteinExistence type="predicted"/>
<gene>
    <name evidence="2" type="ORF">NDU88_007912</name>
</gene>
<dbReference type="EMBL" id="JANPWB010000010">
    <property type="protein sequence ID" value="KAJ1141584.1"/>
    <property type="molecule type" value="Genomic_DNA"/>
</dbReference>
<name>A0AAV7QM83_PLEWA</name>
<evidence type="ECO:0000256" key="1">
    <source>
        <dbReference type="SAM" id="MobiDB-lite"/>
    </source>
</evidence>
<sequence length="82" mass="8851">MCAQLDATYNAIRRLWCYDDATPVSWQGDYVARAGLRRCPRLAQSRDAGVAQVQGVQCMIGAGSPGPGSTDCSRHGGQTEYK</sequence>
<organism evidence="2 3">
    <name type="scientific">Pleurodeles waltl</name>
    <name type="common">Iberian ribbed newt</name>
    <dbReference type="NCBI Taxonomy" id="8319"/>
    <lineage>
        <taxon>Eukaryota</taxon>
        <taxon>Metazoa</taxon>
        <taxon>Chordata</taxon>
        <taxon>Craniata</taxon>
        <taxon>Vertebrata</taxon>
        <taxon>Euteleostomi</taxon>
        <taxon>Amphibia</taxon>
        <taxon>Batrachia</taxon>
        <taxon>Caudata</taxon>
        <taxon>Salamandroidea</taxon>
        <taxon>Salamandridae</taxon>
        <taxon>Pleurodelinae</taxon>
        <taxon>Pleurodeles</taxon>
    </lineage>
</organism>
<keyword evidence="3" id="KW-1185">Reference proteome</keyword>
<protein>
    <submittedName>
        <fullName evidence="2">Uncharacterized protein</fullName>
    </submittedName>
</protein>
<evidence type="ECO:0000313" key="2">
    <source>
        <dbReference type="EMBL" id="KAJ1141584.1"/>
    </source>
</evidence>
<comment type="caution">
    <text evidence="2">The sequence shown here is derived from an EMBL/GenBank/DDBJ whole genome shotgun (WGS) entry which is preliminary data.</text>
</comment>
<feature type="region of interest" description="Disordered" evidence="1">
    <location>
        <begin position="62"/>
        <end position="82"/>
    </location>
</feature>
<accession>A0AAV7QM83</accession>
<reference evidence="2" key="1">
    <citation type="journal article" date="2022" name="bioRxiv">
        <title>Sequencing and chromosome-scale assembly of the giantPleurodeles waltlgenome.</title>
        <authorList>
            <person name="Brown T."/>
            <person name="Elewa A."/>
            <person name="Iarovenko S."/>
            <person name="Subramanian E."/>
            <person name="Araus A.J."/>
            <person name="Petzold A."/>
            <person name="Susuki M."/>
            <person name="Suzuki K.-i.T."/>
            <person name="Hayashi T."/>
            <person name="Toyoda A."/>
            <person name="Oliveira C."/>
            <person name="Osipova E."/>
            <person name="Leigh N.D."/>
            <person name="Simon A."/>
            <person name="Yun M.H."/>
        </authorList>
    </citation>
    <scope>NUCLEOTIDE SEQUENCE</scope>
    <source>
        <strain evidence="2">20211129_DDA</strain>
        <tissue evidence="2">Liver</tissue>
    </source>
</reference>
<dbReference type="AlphaFoldDB" id="A0AAV7QM83"/>
<evidence type="ECO:0000313" key="3">
    <source>
        <dbReference type="Proteomes" id="UP001066276"/>
    </source>
</evidence>